<accession>A0A098VV43</accession>
<dbReference type="PROSITE" id="PS51385">
    <property type="entry name" value="YJEF_N"/>
    <property type="match status" value="1"/>
</dbReference>
<dbReference type="RefSeq" id="XP_013238049.1">
    <property type="nucleotide sequence ID" value="XM_013382595.1"/>
</dbReference>
<keyword evidence="3" id="KW-1185">Reference proteome</keyword>
<name>A0A098VV43_9MICR</name>
<protein>
    <recommendedName>
        <fullName evidence="1">YjeF N-terminal domain-containing protein</fullName>
    </recommendedName>
</protein>
<evidence type="ECO:0000313" key="3">
    <source>
        <dbReference type="Proteomes" id="UP000029725"/>
    </source>
</evidence>
<dbReference type="VEuPathDB" id="MicrosporidiaDB:DI09_30p70"/>
<proteinExistence type="predicted"/>
<organism evidence="2 3">
    <name type="scientific">Mitosporidium daphniae</name>
    <dbReference type="NCBI Taxonomy" id="1485682"/>
    <lineage>
        <taxon>Eukaryota</taxon>
        <taxon>Fungi</taxon>
        <taxon>Fungi incertae sedis</taxon>
        <taxon>Microsporidia</taxon>
        <taxon>Mitosporidium</taxon>
    </lineage>
</organism>
<gene>
    <name evidence="2" type="ORF">DI09_30p70</name>
</gene>
<dbReference type="EMBL" id="JMKJ01000233">
    <property type="protein sequence ID" value="KGG51591.1"/>
    <property type="molecule type" value="Genomic_DNA"/>
</dbReference>
<sequence>MLIQTPNLSLCTRVSTPSLFVVSSFNEHGGLIGEFSQLIARGSDLVDLEILEVTANEHDDAKVDGLCSSQSKMEKMADAAPEMNPHAFPLSIREPSCQIESHSPIQSGESIYLNRDGVSLPYSSLPVLPESLLNRILRFTSIKLGPNSVQVHENAARSILDLIRSQFDLKSISCVALQVDVSRNGAIALATARMLLNLGVSTVVGISRRFPLVDEKHFNFQADLAIKNGFKWTTVASITSPDLVITGLSNTDLPAPEILKNVPASNIISIGMPLKASNRNIHVDLILPTSLSMEYSNQRLYIVDIGISSRIVKMYLQKSIPSIPTGLIDFLFAQSSFIHLAR</sequence>
<dbReference type="AlphaFoldDB" id="A0A098VV43"/>
<reference evidence="2 3" key="1">
    <citation type="submission" date="2014-04" db="EMBL/GenBank/DDBJ databases">
        <title>A new species of microsporidia sheds light on the evolution of extreme parasitism.</title>
        <authorList>
            <person name="Haag K.L."/>
            <person name="James T.Y."/>
            <person name="Larsson R."/>
            <person name="Schaer T.M."/>
            <person name="Refardt D."/>
            <person name="Pombert J.-F."/>
            <person name="Ebert D."/>
        </authorList>
    </citation>
    <scope>NUCLEOTIDE SEQUENCE [LARGE SCALE GENOMIC DNA]</scope>
    <source>
        <strain evidence="2 3">UGP3</strain>
        <tissue evidence="2">Spores</tissue>
    </source>
</reference>
<evidence type="ECO:0000313" key="2">
    <source>
        <dbReference type="EMBL" id="KGG51591.1"/>
    </source>
</evidence>
<dbReference type="SUPFAM" id="SSF64153">
    <property type="entry name" value="YjeF N-terminal domain-like"/>
    <property type="match status" value="1"/>
</dbReference>
<evidence type="ECO:0000259" key="1">
    <source>
        <dbReference type="PROSITE" id="PS51385"/>
    </source>
</evidence>
<dbReference type="GeneID" id="25259527"/>
<feature type="domain" description="YjeF N-terminal" evidence="1">
    <location>
        <begin position="133"/>
        <end position="313"/>
    </location>
</feature>
<dbReference type="Gene3D" id="3.40.50.10260">
    <property type="entry name" value="YjeF N-terminal domain"/>
    <property type="match status" value="1"/>
</dbReference>
<dbReference type="Proteomes" id="UP000029725">
    <property type="component" value="Unassembled WGS sequence"/>
</dbReference>
<comment type="caution">
    <text evidence="2">The sequence shown here is derived from an EMBL/GenBank/DDBJ whole genome shotgun (WGS) entry which is preliminary data.</text>
</comment>
<dbReference type="HOGENOM" id="CLU_811546_0_0_1"/>
<dbReference type="InterPro" id="IPR036652">
    <property type="entry name" value="YjeF_N_dom_sf"/>
</dbReference>
<dbReference type="InterPro" id="IPR004443">
    <property type="entry name" value="YjeF_N_dom"/>
</dbReference>